<evidence type="ECO:0008006" key="5">
    <source>
        <dbReference type="Google" id="ProtNLM"/>
    </source>
</evidence>
<keyword evidence="4" id="KW-1185">Reference proteome</keyword>
<protein>
    <recommendedName>
        <fullName evidence="5">Phosphotransferase family protein</fullName>
    </recommendedName>
</protein>
<dbReference type="PANTHER" id="PTHR21310">
    <property type="entry name" value="AMINOGLYCOSIDE PHOSPHOTRANSFERASE-RELATED-RELATED"/>
    <property type="match status" value="1"/>
</dbReference>
<evidence type="ECO:0000313" key="4">
    <source>
        <dbReference type="Proteomes" id="UP001500831"/>
    </source>
</evidence>
<evidence type="ECO:0000313" key="3">
    <source>
        <dbReference type="EMBL" id="GAA2905162.1"/>
    </source>
</evidence>
<dbReference type="Proteomes" id="UP001500831">
    <property type="component" value="Unassembled WGS sequence"/>
</dbReference>
<dbReference type="RefSeq" id="WP_344980750.1">
    <property type="nucleotide sequence ID" value="NZ_BAAAVI010000081.1"/>
</dbReference>
<dbReference type="InterPro" id="IPR041726">
    <property type="entry name" value="ACAD10_11_N"/>
</dbReference>
<dbReference type="InterPro" id="IPR011009">
    <property type="entry name" value="Kinase-like_dom_sf"/>
</dbReference>
<accession>A0ABN3W8H8</accession>
<sequence length="455" mass="50019">MTTPTERAAHVHRQLNRRLAELWGAPTRISGLRQLSGGASRETWSLEAGEHRLILRCDPPQTPRPDIMAREAAALRAALDAGVPVPRVHDHGDGSGTISTPYLLMERLDGETIPRRLLRDPHLTDVRRRLPRQLGRILARIHTVPLTAVPGLEETDPLGVLTDLYDQFGEPRPAVELGLRWLTRNRPSPVPGHLVHGDFRNGNLLVDKTGVRGVLDWELLHRGDPVEDLGWLCVKAWRFGSASPVGGFGPREELLDGYAEITGQRPDPERLHWWEVYGTLRWALLCRMQAERHLSGAEPSIEMAVLGRRVCEQEHDLLLALGHTTTRQVADPLDGLTDEPTPPHDRPGHLGLLTAVGDFLTSEVADTDDQRLRFHALVAANALRIAQREALLADTCAKAHRRRLTALGCTDDAALAGAIRSGALDDRLGDVVTAVADTVIDKLLVANPGYLGQPG</sequence>
<dbReference type="InterPro" id="IPR051678">
    <property type="entry name" value="AGP_Transferase"/>
</dbReference>
<dbReference type="SUPFAM" id="SSF56112">
    <property type="entry name" value="Protein kinase-like (PK-like)"/>
    <property type="match status" value="1"/>
</dbReference>
<dbReference type="Gene3D" id="3.30.200.20">
    <property type="entry name" value="Phosphorylase Kinase, domain 1"/>
    <property type="match status" value="1"/>
</dbReference>
<dbReference type="Pfam" id="PF01636">
    <property type="entry name" value="APH"/>
    <property type="match status" value="1"/>
</dbReference>
<dbReference type="PANTHER" id="PTHR21310:SF57">
    <property type="entry name" value="BLR2944 PROTEIN"/>
    <property type="match status" value="1"/>
</dbReference>
<evidence type="ECO:0000259" key="1">
    <source>
        <dbReference type="Pfam" id="PF01636"/>
    </source>
</evidence>
<comment type="caution">
    <text evidence="3">The sequence shown here is derived from an EMBL/GenBank/DDBJ whole genome shotgun (WGS) entry which is preliminary data.</text>
</comment>
<organism evidence="3 4">
    <name type="scientific">Streptosporangium fragile</name>
    <dbReference type="NCBI Taxonomy" id="46186"/>
    <lineage>
        <taxon>Bacteria</taxon>
        <taxon>Bacillati</taxon>
        <taxon>Actinomycetota</taxon>
        <taxon>Actinomycetes</taxon>
        <taxon>Streptosporangiales</taxon>
        <taxon>Streptosporangiaceae</taxon>
        <taxon>Streptosporangium</taxon>
    </lineage>
</organism>
<evidence type="ECO:0000259" key="2">
    <source>
        <dbReference type="Pfam" id="PF19802"/>
    </source>
</evidence>
<dbReference type="CDD" id="cd05154">
    <property type="entry name" value="ACAD10_11_N-like"/>
    <property type="match status" value="1"/>
</dbReference>
<dbReference type="InterPro" id="IPR002575">
    <property type="entry name" value="Aminoglycoside_PTrfase"/>
</dbReference>
<feature type="domain" description="DUF6285" evidence="2">
    <location>
        <begin position="369"/>
        <end position="450"/>
    </location>
</feature>
<dbReference type="Gene3D" id="3.90.1200.10">
    <property type="match status" value="1"/>
</dbReference>
<dbReference type="Pfam" id="PF19802">
    <property type="entry name" value="DUF6285"/>
    <property type="match status" value="1"/>
</dbReference>
<name>A0ABN3W8H8_9ACTN</name>
<gene>
    <name evidence="3" type="ORF">GCM10010517_71320</name>
</gene>
<proteinExistence type="predicted"/>
<dbReference type="InterPro" id="IPR046252">
    <property type="entry name" value="DUF6285"/>
</dbReference>
<feature type="domain" description="Aminoglycoside phosphotransferase" evidence="1">
    <location>
        <begin position="32"/>
        <end position="273"/>
    </location>
</feature>
<reference evidence="3 4" key="1">
    <citation type="journal article" date="2019" name="Int. J. Syst. Evol. Microbiol.">
        <title>The Global Catalogue of Microorganisms (GCM) 10K type strain sequencing project: providing services to taxonomists for standard genome sequencing and annotation.</title>
        <authorList>
            <consortium name="The Broad Institute Genomics Platform"/>
            <consortium name="The Broad Institute Genome Sequencing Center for Infectious Disease"/>
            <person name="Wu L."/>
            <person name="Ma J."/>
        </authorList>
    </citation>
    <scope>NUCLEOTIDE SEQUENCE [LARGE SCALE GENOMIC DNA]</scope>
    <source>
        <strain evidence="3 4">JCM 6242</strain>
    </source>
</reference>
<dbReference type="EMBL" id="BAAAVI010000081">
    <property type="protein sequence ID" value="GAA2905162.1"/>
    <property type="molecule type" value="Genomic_DNA"/>
</dbReference>